<dbReference type="Pfam" id="PF13709">
    <property type="entry name" value="DUF4159"/>
    <property type="match status" value="1"/>
</dbReference>
<accession>A0A382HMZ1</accession>
<reference evidence="2" key="1">
    <citation type="submission" date="2018-05" db="EMBL/GenBank/DDBJ databases">
        <authorList>
            <person name="Lanie J.A."/>
            <person name="Ng W.-L."/>
            <person name="Kazmierczak K.M."/>
            <person name="Andrzejewski T.M."/>
            <person name="Davidsen T.M."/>
            <person name="Wayne K.J."/>
            <person name="Tettelin H."/>
            <person name="Glass J.I."/>
            <person name="Rusch D."/>
            <person name="Podicherti R."/>
            <person name="Tsui H.-C.T."/>
            <person name="Winkler M.E."/>
        </authorList>
    </citation>
    <scope>NUCLEOTIDE SEQUENCE</scope>
</reference>
<evidence type="ECO:0000313" key="2">
    <source>
        <dbReference type="EMBL" id="SVB88445.1"/>
    </source>
</evidence>
<feature type="domain" description="DUF4159" evidence="1">
    <location>
        <begin position="17"/>
        <end position="207"/>
    </location>
</feature>
<sequence>ISSLVYTESVLPGAFSITRIKYDGGGDWYADPSSLPNLLTHLSNHTNMTINLREKRAKIGDDIFSGSSYLYLTGHGNIKFSDEEAQILRDHLLAGAFMHADDNYGMDKSFRREMKKVFPEKEWVELPLNHPIFNIFYIFPNGPPKVHKHDNNRPQMLGLFDEGILMVVYTFESDLGDGWENPKVHNDPVEIRQSALEMGTNIILYALSR</sequence>
<dbReference type="AlphaFoldDB" id="A0A382HMZ1"/>
<feature type="non-terminal residue" evidence="2">
    <location>
        <position position="1"/>
    </location>
</feature>
<protein>
    <recommendedName>
        <fullName evidence="1">DUF4159 domain-containing protein</fullName>
    </recommendedName>
</protein>
<dbReference type="InterPro" id="IPR025297">
    <property type="entry name" value="DUF4159"/>
</dbReference>
<name>A0A382HMZ1_9ZZZZ</name>
<proteinExistence type="predicted"/>
<evidence type="ECO:0000259" key="1">
    <source>
        <dbReference type="Pfam" id="PF13709"/>
    </source>
</evidence>
<organism evidence="2">
    <name type="scientific">marine metagenome</name>
    <dbReference type="NCBI Taxonomy" id="408172"/>
    <lineage>
        <taxon>unclassified sequences</taxon>
        <taxon>metagenomes</taxon>
        <taxon>ecological metagenomes</taxon>
    </lineage>
</organism>
<gene>
    <name evidence="2" type="ORF">METZ01_LOCUS241299</name>
</gene>
<dbReference type="EMBL" id="UINC01062133">
    <property type="protein sequence ID" value="SVB88445.1"/>
    <property type="molecule type" value="Genomic_DNA"/>
</dbReference>
<dbReference type="Gene3D" id="3.40.50.12140">
    <property type="entry name" value="Domain of unknown function DUF4159"/>
    <property type="match status" value="1"/>
</dbReference>